<dbReference type="GO" id="GO:0005829">
    <property type="term" value="C:cytosol"/>
    <property type="evidence" value="ECO:0007669"/>
    <property type="project" value="TreeGrafter"/>
</dbReference>
<proteinExistence type="inferred from homology"/>
<dbReference type="CDD" id="cd03689">
    <property type="entry name" value="RF3_II"/>
    <property type="match status" value="1"/>
</dbReference>
<keyword evidence="6 8" id="KW-0342">GTP-binding</keyword>
<dbReference type="PROSITE" id="PS00301">
    <property type="entry name" value="G_TR_1"/>
    <property type="match status" value="1"/>
</dbReference>
<evidence type="ECO:0000256" key="5">
    <source>
        <dbReference type="ARBA" id="ARBA00022917"/>
    </source>
</evidence>
<dbReference type="KEGG" id="aiq:Azoinq_14545"/>
<comment type="similarity">
    <text evidence="2 8">Belongs to the TRAFAC class translation factor GTPase superfamily. Classic translation factor GTPase family. PrfC subfamily.</text>
</comment>
<evidence type="ECO:0000256" key="4">
    <source>
        <dbReference type="ARBA" id="ARBA00022741"/>
    </source>
</evidence>
<keyword evidence="3 8" id="KW-0963">Cytoplasm</keyword>
<keyword evidence="4 8" id="KW-0547">Nucleotide-binding</keyword>
<evidence type="ECO:0000313" key="11">
    <source>
        <dbReference type="Proteomes" id="UP000683428"/>
    </source>
</evidence>
<dbReference type="NCBIfam" id="TIGR00503">
    <property type="entry name" value="prfC"/>
    <property type="match status" value="1"/>
</dbReference>
<accession>A0A975SMI2</accession>
<reference evidence="10" key="1">
    <citation type="submission" date="2020-11" db="EMBL/GenBank/DDBJ databases">
        <title>Azospira inquinata sp. nov.</title>
        <authorList>
            <person name="Moe W.M."/>
            <person name="Mikes M.C."/>
        </authorList>
    </citation>
    <scope>NUCLEOTIDE SEQUENCE</scope>
    <source>
        <strain evidence="10">Azo-3</strain>
    </source>
</reference>
<dbReference type="Proteomes" id="UP000683428">
    <property type="component" value="Chromosome"/>
</dbReference>
<feature type="domain" description="Tr-type G" evidence="9">
    <location>
        <begin position="13"/>
        <end position="276"/>
    </location>
</feature>
<dbReference type="InterPro" id="IPR005225">
    <property type="entry name" value="Small_GTP-bd"/>
</dbReference>
<feature type="binding site" evidence="8">
    <location>
        <begin position="22"/>
        <end position="29"/>
    </location>
    <ligand>
        <name>GTP</name>
        <dbReference type="ChEBI" id="CHEBI:37565"/>
    </ligand>
</feature>
<evidence type="ECO:0000256" key="1">
    <source>
        <dbReference type="ARBA" id="ARBA00004496"/>
    </source>
</evidence>
<feature type="binding site" evidence="8">
    <location>
        <begin position="144"/>
        <end position="147"/>
    </location>
    <ligand>
        <name>GTP</name>
        <dbReference type="ChEBI" id="CHEBI:37565"/>
    </ligand>
</feature>
<dbReference type="CDD" id="cd16259">
    <property type="entry name" value="RF3_III"/>
    <property type="match status" value="1"/>
</dbReference>
<comment type="subcellular location">
    <subcellularLocation>
        <location evidence="1 8">Cytoplasm</location>
    </subcellularLocation>
</comment>
<dbReference type="RefSeq" id="WP_216128158.1">
    <property type="nucleotide sequence ID" value="NZ_CP064782.1"/>
</dbReference>
<evidence type="ECO:0000259" key="9">
    <source>
        <dbReference type="PROSITE" id="PS51722"/>
    </source>
</evidence>
<feature type="binding site" evidence="8">
    <location>
        <begin position="90"/>
        <end position="94"/>
    </location>
    <ligand>
        <name>GTP</name>
        <dbReference type="ChEBI" id="CHEBI:37565"/>
    </ligand>
</feature>
<keyword evidence="11" id="KW-1185">Reference proteome</keyword>
<evidence type="ECO:0000256" key="8">
    <source>
        <dbReference type="HAMAP-Rule" id="MF_00072"/>
    </source>
</evidence>
<dbReference type="NCBIfam" id="TIGR00231">
    <property type="entry name" value="small_GTP"/>
    <property type="match status" value="1"/>
</dbReference>
<gene>
    <name evidence="8" type="primary">prfC</name>
    <name evidence="10" type="ORF">Azoinq_14545</name>
</gene>
<dbReference type="PANTHER" id="PTHR43556:SF2">
    <property type="entry name" value="PEPTIDE CHAIN RELEASE FACTOR RF3"/>
    <property type="match status" value="1"/>
</dbReference>
<sequence length="533" mass="58946">MSAELQAIAAEAQRRRTFAIISHPDAGKTTLTEKLLLFGGAIQAAGTVKAKKSGRHATSDWMEIEKQRGISVASSVMQFEYGDHVVNLLDTPGHQDFSEDTYRVLSAVDSALMVIDGAKGVEPQTIKLLEVCRLRTTPILTFINKLDREVRDPFDLLDEVESVLKITCAPITWPIGMGKTFRGVYHLANQTVALFKAGEGKDPEIVHGLDHPSLAGFSQEIAKLKEDLELLAAANTFDQEAFLDGTLTPVFFGSAINNFGVREILDALVAEAPAPMPRHTSERMVGADESKFSGFIFKIQANMDPAHRDRVAFLRVCSGHFERGMKLWQVRTGKEIRATQVVAFLSQRRETIEDAWPGDIIGLFNHGSIQIGDSFTEGETLHYTGIPYFAPEMFRAARPKNPSKMKQFHKGLEQLGEEGAIQVFKPESGYEVILGAVGVLQFEVVAHRLATEYGVEVLLEPKSLYGARWVTCEQPEELARFERENGANLAQDASGSMAYLAPTRVNLELTQERFPLIQFHTTRELTVTLGADA</sequence>
<dbReference type="FunFam" id="3.40.50.300:FF:000542">
    <property type="entry name" value="Peptide chain release factor 3"/>
    <property type="match status" value="1"/>
</dbReference>
<dbReference type="FunFam" id="3.30.70.3280:FF:000001">
    <property type="entry name" value="Peptide chain release factor 3"/>
    <property type="match status" value="1"/>
</dbReference>
<keyword evidence="5 8" id="KW-0648">Protein biosynthesis</keyword>
<comment type="function">
    <text evidence="8">Increases the formation of ribosomal termination complexes and stimulates activities of RF-1 and RF-2. It binds guanine nucleotides and has strong preference for UGA stop codons. It may interact directly with the ribosome. The stimulation of RF-1 and RF-2 is significantly reduced by GTP and GDP, but not by GMP.</text>
</comment>
<dbReference type="Pfam" id="PF16658">
    <property type="entry name" value="RF3_C"/>
    <property type="match status" value="1"/>
</dbReference>
<name>A0A975SMI2_9RHOO</name>
<dbReference type="EMBL" id="CP064782">
    <property type="protein sequence ID" value="QWT49013.1"/>
    <property type="molecule type" value="Genomic_DNA"/>
</dbReference>
<dbReference type="CDD" id="cd04169">
    <property type="entry name" value="RF3"/>
    <property type="match status" value="1"/>
</dbReference>
<evidence type="ECO:0000256" key="2">
    <source>
        <dbReference type="ARBA" id="ARBA00009978"/>
    </source>
</evidence>
<dbReference type="InterPro" id="IPR004548">
    <property type="entry name" value="PrfC"/>
</dbReference>
<protein>
    <recommendedName>
        <fullName evidence="7 8">Peptide chain release factor 3</fullName>
        <shortName evidence="8">RF-3</shortName>
    </recommendedName>
</protein>
<dbReference type="GO" id="GO:0016149">
    <property type="term" value="F:translation release factor activity, codon specific"/>
    <property type="evidence" value="ECO:0007669"/>
    <property type="project" value="UniProtKB-UniRule"/>
</dbReference>
<evidence type="ECO:0000256" key="3">
    <source>
        <dbReference type="ARBA" id="ARBA00022490"/>
    </source>
</evidence>
<dbReference type="InterPro" id="IPR053905">
    <property type="entry name" value="EF-G-like_DII"/>
</dbReference>
<organism evidence="10 11">
    <name type="scientific">Azospira inquinata</name>
    <dbReference type="NCBI Taxonomy" id="2785627"/>
    <lineage>
        <taxon>Bacteria</taxon>
        <taxon>Pseudomonadati</taxon>
        <taxon>Pseudomonadota</taxon>
        <taxon>Betaproteobacteria</taxon>
        <taxon>Rhodocyclales</taxon>
        <taxon>Rhodocyclaceae</taxon>
        <taxon>Azospira</taxon>
    </lineage>
</organism>
<evidence type="ECO:0000256" key="7">
    <source>
        <dbReference type="ARBA" id="ARBA00073639"/>
    </source>
</evidence>
<dbReference type="AlphaFoldDB" id="A0A975SMI2"/>
<dbReference type="GO" id="GO:0005525">
    <property type="term" value="F:GTP binding"/>
    <property type="evidence" value="ECO:0007669"/>
    <property type="project" value="UniProtKB-UniRule"/>
</dbReference>
<dbReference type="InterPro" id="IPR041732">
    <property type="entry name" value="RF3_GTP-bd"/>
</dbReference>
<dbReference type="InterPro" id="IPR031157">
    <property type="entry name" value="G_TR_CS"/>
</dbReference>
<evidence type="ECO:0000313" key="10">
    <source>
        <dbReference type="EMBL" id="QWT49013.1"/>
    </source>
</evidence>
<dbReference type="PROSITE" id="PS51722">
    <property type="entry name" value="G_TR_2"/>
    <property type="match status" value="1"/>
</dbReference>
<dbReference type="PANTHER" id="PTHR43556">
    <property type="entry name" value="PEPTIDE CHAIN RELEASE FACTOR RF3"/>
    <property type="match status" value="1"/>
</dbReference>
<dbReference type="GO" id="GO:0006449">
    <property type="term" value="P:regulation of translational termination"/>
    <property type="evidence" value="ECO:0007669"/>
    <property type="project" value="UniProtKB-UniRule"/>
</dbReference>
<dbReference type="InterPro" id="IPR000795">
    <property type="entry name" value="T_Tr_GTP-bd_dom"/>
</dbReference>
<dbReference type="Pfam" id="PF22042">
    <property type="entry name" value="EF-G_D2"/>
    <property type="match status" value="1"/>
</dbReference>
<evidence type="ECO:0000256" key="6">
    <source>
        <dbReference type="ARBA" id="ARBA00023134"/>
    </source>
</evidence>
<dbReference type="GO" id="GO:0016150">
    <property type="term" value="F:translation release factor activity, codon nonspecific"/>
    <property type="evidence" value="ECO:0007669"/>
    <property type="project" value="TreeGrafter"/>
</dbReference>
<dbReference type="HAMAP" id="MF_00072">
    <property type="entry name" value="Rel_fac_3"/>
    <property type="match status" value="1"/>
</dbReference>
<dbReference type="Pfam" id="PF00009">
    <property type="entry name" value="GTP_EFTU"/>
    <property type="match status" value="1"/>
</dbReference>
<dbReference type="GO" id="GO:0003924">
    <property type="term" value="F:GTPase activity"/>
    <property type="evidence" value="ECO:0007669"/>
    <property type="project" value="InterPro"/>
</dbReference>
<dbReference type="InterPro" id="IPR032090">
    <property type="entry name" value="RF3_C"/>
</dbReference>
<dbReference type="NCBIfam" id="NF001964">
    <property type="entry name" value="PRK00741.1"/>
    <property type="match status" value="1"/>
</dbReference>